<dbReference type="InterPro" id="IPR011989">
    <property type="entry name" value="ARM-like"/>
</dbReference>
<dbReference type="Gene3D" id="1.25.10.10">
    <property type="entry name" value="Leucine-rich Repeat Variant"/>
    <property type="match status" value="1"/>
</dbReference>
<name>A0A8S5P213_9CAUD</name>
<organism evidence="1">
    <name type="scientific">Myoviridae sp. ctXVO17</name>
    <dbReference type="NCBI Taxonomy" id="2825121"/>
    <lineage>
        <taxon>Viruses</taxon>
        <taxon>Duplodnaviria</taxon>
        <taxon>Heunggongvirae</taxon>
        <taxon>Uroviricota</taxon>
        <taxon>Caudoviricetes</taxon>
    </lineage>
</organism>
<evidence type="ECO:0000313" key="1">
    <source>
        <dbReference type="EMBL" id="DAE01002.1"/>
    </source>
</evidence>
<proteinExistence type="predicted"/>
<protein>
    <submittedName>
        <fullName evidence="1">Tail tape measure protein</fullName>
    </submittedName>
</protein>
<reference evidence="1" key="1">
    <citation type="journal article" date="2021" name="Proc. Natl. Acad. Sci. U.S.A.">
        <title>A Catalog of Tens of Thousands of Viruses from Human Metagenomes Reveals Hidden Associations with Chronic Diseases.</title>
        <authorList>
            <person name="Tisza M.J."/>
            <person name="Buck C.B."/>
        </authorList>
    </citation>
    <scope>NUCLEOTIDE SEQUENCE</scope>
    <source>
        <strain evidence="1">CtXVO17</strain>
    </source>
</reference>
<dbReference type="SUPFAM" id="SSF48371">
    <property type="entry name" value="ARM repeat"/>
    <property type="match status" value="1"/>
</dbReference>
<accession>A0A8S5P213</accession>
<sequence>MHSALNWYKENAMELFKIFGRIALKGQEETEDGLDSVAGKASGVGQALLKGIGTFAKWGAAAATAAATATAALVKSAVTAYSDYEQLVGGVETLFKDSASEVQKYAANAYQTAGLSANEYMETVTGFSASLLQSLDGDTKAAAEKANVAITDMSDNANKMGTSMESIQNAYQGFAKQNYTMLDNLKLGYGGTKEEMQRLLEDAEKLSCQKFDLSSYADIVDAIHVVQTEMGITGTTAKEAATTIQGSVNMTKAAWQNLVVGIADDTQDFDVLVNNFVESVTTAGNNILPRVEIALKGVGTLVEKLAPIIAKTVPNIVSTTLPSMIKAGTSMIRALLDGLLKAVPELIPCFKDIINQLIEVIVDNLPLIIEAAVTIAGAIVSGLVEALPDILTAGIQLIQSLAQGLTNGIPTILSTAITIVSQLASTLIQNVPQIVQTGIQLLLGLANGILQAVPQLLQELPGIITQMVENILSCIPMIIECGIELLTSLVDALPQIIQSIVAVLPQIISSIIEALLSHIDEIIQAGIKLLVALIDALPQIIDTICKALPQIIEGITGALLDHIDDIIAAGVELFMALVTNLPQIIVSIAGKVPQIITGIVSAIGQCLGEMWEAGKRLMNKLWEGMKAIAPDIAAWTKEFVKSIFTLNINVGGVAQNIANKAAQATGSGNTGSFTARKHAKGGVVEKGEIALLEGDGAEAVVPLHQNRMWISRVAQDMKNALDYGQSSSGSKNDNALLELIYELLERLPDLILEGMESVNMKVDKREFARMVKEVTAT</sequence>
<dbReference type="EMBL" id="BK015316">
    <property type="protein sequence ID" value="DAE01002.1"/>
    <property type="molecule type" value="Genomic_DNA"/>
</dbReference>
<dbReference type="InterPro" id="IPR016024">
    <property type="entry name" value="ARM-type_fold"/>
</dbReference>